<evidence type="ECO:0000313" key="3">
    <source>
        <dbReference type="Proteomes" id="UP000002499"/>
    </source>
</evidence>
<dbReference type="InterPro" id="IPR011043">
    <property type="entry name" value="Gal_Oxase/kelch_b-propeller"/>
</dbReference>
<dbReference type="EMBL" id="GL698599">
    <property type="protein sequence ID" value="EFY84901.1"/>
    <property type="molecule type" value="Genomic_DNA"/>
</dbReference>
<evidence type="ECO:0000259" key="1">
    <source>
        <dbReference type="Pfam" id="PF17100"/>
    </source>
</evidence>
<dbReference type="Gene3D" id="2.130.10.10">
    <property type="entry name" value="YVTN repeat-like/Quinoprotein amine dehydrogenase"/>
    <property type="match status" value="1"/>
</dbReference>
<dbReference type="Pfam" id="PF17100">
    <property type="entry name" value="NACHT_N"/>
    <property type="match status" value="1"/>
</dbReference>
<dbReference type="SUPFAM" id="SSF50965">
    <property type="entry name" value="Galactose oxidase, central domain"/>
    <property type="match status" value="1"/>
</dbReference>
<dbReference type="Pfam" id="PF00400">
    <property type="entry name" value="WD40"/>
    <property type="match status" value="1"/>
</dbReference>
<organism evidence="3">
    <name type="scientific">Metarhizium acridum (strain CQMa 102)</name>
    <dbReference type="NCBI Taxonomy" id="655827"/>
    <lineage>
        <taxon>Eukaryota</taxon>
        <taxon>Fungi</taxon>
        <taxon>Dikarya</taxon>
        <taxon>Ascomycota</taxon>
        <taxon>Pezizomycotina</taxon>
        <taxon>Sordariomycetes</taxon>
        <taxon>Hypocreomycetidae</taxon>
        <taxon>Hypocreales</taxon>
        <taxon>Clavicipitaceae</taxon>
        <taxon>Metarhizium</taxon>
    </lineage>
</organism>
<keyword evidence="3" id="KW-1185">Reference proteome</keyword>
<dbReference type="InParanoid" id="E9EGP5"/>
<dbReference type="eggNOG" id="KOG0266">
    <property type="taxonomic scope" value="Eukaryota"/>
</dbReference>
<dbReference type="InterPro" id="IPR015943">
    <property type="entry name" value="WD40/YVTN_repeat-like_dom_sf"/>
</dbReference>
<dbReference type="STRING" id="655827.E9EGP5"/>
<sequence>MDWYYALTEHLLNRDYVNESFGSILPQLKAKTLALYRALLLYQMKSVCSYYRHQGLVFLRGLTNWDDWDDNLKTVTNAEATLQRDSDQYNKHHAKSALAQCRWDLRVIDLKDDIKKIKMKKDTLLADAYDWILNTEHAIAALRSLVWMLLVAQPHLITHLRKNRPEVDVIARLKTLNTHTRDISESLVELDAQILAGPVNVYINHKLSTLKGRRLSKLYDHMMTRIKKVEEVDPQDCKRILVCAALAFRPLSVSELAALSAMPDDITVTAIELCGSFLATREETVYLIHQSAKNYLDENFALRLQPSGAAQGHADIARRSIEAMSAADHLVGNGESPECNSALAFTFLKQSLLHWLESLSLLGKLPEGMQTIRKLLHIAQKSSASSEPARFLEDVKAFIRSHGSIIERAPLQIYASALVFSPATSEMVAGIKAHWDAHRQTLEGHNGWVTAVAFSPDGRYLTTNLGSLQLSSTTAPSEHCSDGNPPGHTLNVDNEWIALGGKESLWLPADYRASAVALHGNKMVLGHQSGGLFSFPPLKWKGLGNDVVLYMVKIATRDEKWGFATMTRLVPAFNDKRIYQMYGSAGGLSKSSVTLRGQGHHDANLIEPYSHIGGGTGAGLTDDAEILAYQKMEDALAMAEETRGSTVSPDSIATAHHFSAYFGAASIIITGDCAAYWNGRLDNMGVIRRCCLVQSAIGQMKSLNPAVLQKRTPHPPFLEAHSSISGGIRTPGKSLTGS</sequence>
<name>E9EGP5_METAQ</name>
<protein>
    <submittedName>
        <fullName evidence="2">Beta transducin-like protein HET-D2Y</fullName>
    </submittedName>
</protein>
<dbReference type="InterPro" id="IPR001680">
    <property type="entry name" value="WD40_rpt"/>
</dbReference>
<dbReference type="HOGENOM" id="CLU_376010_0_0_1"/>
<dbReference type="AlphaFoldDB" id="E9EGP5"/>
<feature type="domain" description="NWD NACHT-NTPase N-terminal" evidence="1">
    <location>
        <begin position="1"/>
        <end position="85"/>
    </location>
</feature>
<dbReference type="OrthoDB" id="4895690at2759"/>
<reference evidence="2 3" key="1">
    <citation type="journal article" date="2011" name="PLoS Genet.">
        <title>Genome sequencing and comparative transcriptomics of the model entomopathogenic fungi Metarhizium anisopliae and M. acridum.</title>
        <authorList>
            <person name="Gao Q."/>
            <person name="Jin K."/>
            <person name="Ying S.H."/>
            <person name="Zhang Y."/>
            <person name="Xiao G."/>
            <person name="Shang Y."/>
            <person name="Duan Z."/>
            <person name="Hu X."/>
            <person name="Xie X.Q."/>
            <person name="Zhou G."/>
            <person name="Peng G."/>
            <person name="Luo Z."/>
            <person name="Huang W."/>
            <person name="Wang B."/>
            <person name="Fang W."/>
            <person name="Wang S."/>
            <person name="Zhong Y."/>
            <person name="Ma L.J."/>
            <person name="St Leger R.J."/>
            <person name="Zhao G.P."/>
            <person name="Pei Y."/>
            <person name="Feng M.G."/>
            <person name="Xia Y."/>
            <person name="Wang C."/>
        </authorList>
    </citation>
    <scope>NUCLEOTIDE SEQUENCE [LARGE SCALE GENOMIC DNA]</scope>
    <source>
        <strain evidence="2 3">CQMa 102</strain>
    </source>
</reference>
<gene>
    <name evidence="2" type="ORF">MAC_09043</name>
</gene>
<evidence type="ECO:0000313" key="2">
    <source>
        <dbReference type="EMBL" id="EFY84901.1"/>
    </source>
</evidence>
<accession>E9EGP5</accession>
<dbReference type="Proteomes" id="UP000002499">
    <property type="component" value="Unassembled WGS sequence"/>
</dbReference>
<proteinExistence type="predicted"/>
<dbReference type="InterPro" id="IPR031359">
    <property type="entry name" value="NACHT_N"/>
</dbReference>